<evidence type="ECO:0000256" key="1">
    <source>
        <dbReference type="SAM" id="MobiDB-lite"/>
    </source>
</evidence>
<evidence type="ECO:0000313" key="3">
    <source>
        <dbReference type="Proteomes" id="UP001595912"/>
    </source>
</evidence>
<feature type="compositionally biased region" description="Low complexity" evidence="1">
    <location>
        <begin position="112"/>
        <end position="132"/>
    </location>
</feature>
<comment type="caution">
    <text evidence="2">The sequence shown here is derived from an EMBL/GenBank/DDBJ whole genome shotgun (WGS) entry which is preliminary data.</text>
</comment>
<organism evidence="2 3">
    <name type="scientific">Dactylosporangium cerinum</name>
    <dbReference type="NCBI Taxonomy" id="1434730"/>
    <lineage>
        <taxon>Bacteria</taxon>
        <taxon>Bacillati</taxon>
        <taxon>Actinomycetota</taxon>
        <taxon>Actinomycetes</taxon>
        <taxon>Micromonosporales</taxon>
        <taxon>Micromonosporaceae</taxon>
        <taxon>Dactylosporangium</taxon>
    </lineage>
</organism>
<feature type="region of interest" description="Disordered" evidence="1">
    <location>
        <begin position="91"/>
        <end position="132"/>
    </location>
</feature>
<protein>
    <submittedName>
        <fullName evidence="2">WXG100 family type VII secretion target</fullName>
    </submittedName>
</protein>
<evidence type="ECO:0000313" key="2">
    <source>
        <dbReference type="EMBL" id="MFC5006362.1"/>
    </source>
</evidence>
<dbReference type="Proteomes" id="UP001595912">
    <property type="component" value="Unassembled WGS sequence"/>
</dbReference>
<gene>
    <name evidence="2" type="ORF">ACFPIJ_52145</name>
</gene>
<dbReference type="RefSeq" id="WP_380126985.1">
    <property type="nucleotide sequence ID" value="NZ_JBHSIU010000101.1"/>
</dbReference>
<keyword evidence="3" id="KW-1185">Reference proteome</keyword>
<dbReference type="EMBL" id="JBHSIU010000101">
    <property type="protein sequence ID" value="MFC5006362.1"/>
    <property type="molecule type" value="Genomic_DNA"/>
</dbReference>
<reference evidence="3" key="1">
    <citation type="journal article" date="2019" name="Int. J. Syst. Evol. Microbiol.">
        <title>The Global Catalogue of Microorganisms (GCM) 10K type strain sequencing project: providing services to taxonomists for standard genome sequencing and annotation.</title>
        <authorList>
            <consortium name="The Broad Institute Genomics Platform"/>
            <consortium name="The Broad Institute Genome Sequencing Center for Infectious Disease"/>
            <person name="Wu L."/>
            <person name="Ma J."/>
        </authorList>
    </citation>
    <scope>NUCLEOTIDE SEQUENCE [LARGE SCALE GENOMIC DNA]</scope>
    <source>
        <strain evidence="3">CGMCC 4.7152</strain>
    </source>
</reference>
<name>A0ABV9WFU5_9ACTN</name>
<accession>A0ABV9WFU5</accession>
<sequence>MVAVDVAGLREAADGYVRYGENFGNVAKTSIPNCSLPSSATPVVDFGFQSAYRAAYEAMDLATRTLSGTLGTIGLALTRVANHYENNEAANTRMFQGKPITAPRRPSPGGWTPTSAAARSTAPTSAGSERRR</sequence>
<proteinExistence type="predicted"/>